<keyword evidence="14" id="KW-0812">Transmembrane</keyword>
<evidence type="ECO:0000256" key="11">
    <source>
        <dbReference type="ARBA" id="ARBA00023295"/>
    </source>
</evidence>
<evidence type="ECO:0000256" key="3">
    <source>
        <dbReference type="ARBA" id="ARBA00008682"/>
    </source>
</evidence>
<dbReference type="EC" id="3.2.1.14" evidence="4"/>
<dbReference type="PANTHER" id="PTHR47700:SF2">
    <property type="entry name" value="CHITINASE"/>
    <property type="match status" value="1"/>
</dbReference>
<dbReference type="PROSITE" id="PS51910">
    <property type="entry name" value="GH18_2"/>
    <property type="match status" value="1"/>
</dbReference>
<keyword evidence="7 13" id="KW-0378">Hydrolase</keyword>
<dbReference type="GO" id="GO:0006032">
    <property type="term" value="P:chitin catabolic process"/>
    <property type="evidence" value="ECO:0007669"/>
    <property type="project" value="UniProtKB-KW"/>
</dbReference>
<evidence type="ECO:0000256" key="5">
    <source>
        <dbReference type="ARBA" id="ARBA00022525"/>
    </source>
</evidence>
<dbReference type="GO" id="GO:0008061">
    <property type="term" value="F:chitin binding"/>
    <property type="evidence" value="ECO:0007669"/>
    <property type="project" value="UniProtKB-KW"/>
</dbReference>
<evidence type="ECO:0000256" key="12">
    <source>
        <dbReference type="ARBA" id="ARBA00023326"/>
    </source>
</evidence>
<keyword evidence="12" id="KW-0624">Polysaccharide degradation</keyword>
<dbReference type="Gene3D" id="3.20.20.80">
    <property type="entry name" value="Glycosidases"/>
    <property type="match status" value="1"/>
</dbReference>
<dbReference type="InterPro" id="IPR053214">
    <property type="entry name" value="LysM12-like"/>
</dbReference>
<keyword evidence="17" id="KW-1185">Reference proteome</keyword>
<dbReference type="GO" id="GO:0000272">
    <property type="term" value="P:polysaccharide catabolic process"/>
    <property type="evidence" value="ECO:0007669"/>
    <property type="project" value="UniProtKB-KW"/>
</dbReference>
<dbReference type="PROSITE" id="PS01095">
    <property type="entry name" value="GH18_1"/>
    <property type="match status" value="1"/>
</dbReference>
<sequence>MATLFSLLTPRSAAQLNPTVAGLAPPGLGDIDMPAPLPVPTFSPDLHPCPEECKSRHPSNWTVCSSYDRLQRCQAPLVFDFNLYNSVTDVETPTKLRVCSTAGDDGSVASARRASPSGNLCPSPAGWRETMVTLEMLEFGDAGVDQSKHEASIAALGGLQTFFSQSADDCESTFMAAYQHGVVAGVYVGASVGRATVASVIKRFLASQFASAPTSSSGTVAQVCDSDRSADSIFGIVVNMAGNVTDVQNAVRTWNDGRCVSNNGASTASKLDAIPAWESAVDRVSNHTIIGNSTSLRRGLASHPDPMPFPIPNAACGPAKAGSSPPTGNMTLSDLNPCPLNACCNVWGQCGISGDFCEVKKSLTGNPGTSGLRNGCVSSCNTFIVNTNTPPAQHNQRVGYYQSWNFKRKCLHQRVRNANTDGTYTHIHWAFAEINTADWTVRIKDPYRQWDDFKALPLKRIISFGGWGYSTEIGTYDILRQMMSSDSTRATFVSNVAAFVEREGIDGVDFDWEYPGAIDIPGTPQGKPTDGILYFFFIYAMRAKLPANKSLSIAAPASYWYLKAFYIKEMAQYLDYIVYMTYDLHGQWDVDNQWAMEGCPLGNCLRSHVNATETMLVLSMITKAGVETRKIFVGESSYGRSFKMAQAGCKGPMCTFTGTKNVSYAKPGECTDTAGYLSNAEISKIILEANSVEGYWDTTSNSDIVIYDGTEWVAYMTDANKRARRLFWQNLNFAGTIDWAVDMQSFTNDEFVDPNTMEELEDQELPPPLPECTGSYNTLEELDTAKNSISAHCAPIYMVEVLQKMLTASLQDYDGLINDGYDRKFDTYAEAVVRSGQKAIDDWMYKHGNDYFTCDVVEPVHCCERCHHYYSGDRECRYCQDYECGWGSECLNPRIYCPYTNMRWMNVSGPCPPDYSLRAVPTTDNTYNRQSIYWYFRDGKRDAFFAKLFEDTGISADNIKFTNYHRLPSCRDNDKECDKKEWEYNFPTTNDFNKDDVLNPKDVVKGARDKLNDVVPQLEDVVTMLRTGLWEGAEEDAGDAMALPVLMIQEAVKNMKEISDTVDKWEDEKRKNIILAFLSAIFFFVPILGQLVGTVASLANIARIIVVLGTLGEVATEIYQVVDNKDNLPLALFSVVLAPLAIMDAAQMGKAASRMRAASPNEIKGLGKNINEGMQKVSGVNRMCRIPLQRREFPMGGLPMSGLNGEKMWARF</sequence>
<evidence type="ECO:0000256" key="10">
    <source>
        <dbReference type="ARBA" id="ARBA00023277"/>
    </source>
</evidence>
<evidence type="ECO:0000256" key="1">
    <source>
        <dbReference type="ARBA" id="ARBA00000822"/>
    </source>
</evidence>
<dbReference type="GO" id="GO:0005576">
    <property type="term" value="C:extracellular region"/>
    <property type="evidence" value="ECO:0007669"/>
    <property type="project" value="UniProtKB-SubCell"/>
</dbReference>
<dbReference type="InterPro" id="IPR011583">
    <property type="entry name" value="Chitinase_II/V-like_cat"/>
</dbReference>
<keyword evidence="6" id="KW-0147">Chitin-binding</keyword>
<dbReference type="InterPro" id="IPR001579">
    <property type="entry name" value="Glyco_hydro_18_chit_AS"/>
</dbReference>
<keyword evidence="5" id="KW-0964">Secreted</keyword>
<keyword evidence="8" id="KW-0146">Chitin degradation</keyword>
<evidence type="ECO:0000256" key="7">
    <source>
        <dbReference type="ARBA" id="ARBA00022801"/>
    </source>
</evidence>
<feature type="domain" description="GH18" evidence="15">
    <location>
        <begin position="395"/>
        <end position="764"/>
    </location>
</feature>
<comment type="catalytic activity">
    <reaction evidence="1">
        <text>Random endo-hydrolysis of N-acetyl-beta-D-glucosaminide (1-&gt;4)-beta-linkages in chitin and chitodextrins.</text>
        <dbReference type="EC" id="3.2.1.14"/>
    </reaction>
</comment>
<dbReference type="CDD" id="cd02878">
    <property type="entry name" value="GH18_zymocin_alpha"/>
    <property type="match status" value="1"/>
</dbReference>
<reference evidence="16" key="1">
    <citation type="submission" date="2023-02" db="EMBL/GenBank/DDBJ databases">
        <authorList>
            <person name="Palmer J.M."/>
        </authorList>
    </citation>
    <scope>NUCLEOTIDE SEQUENCE</scope>
    <source>
        <strain evidence="16">FW57</strain>
    </source>
</reference>
<dbReference type="InterPro" id="IPR001223">
    <property type="entry name" value="Glyco_hydro18_cat"/>
</dbReference>
<dbReference type="SUPFAM" id="SSF51445">
    <property type="entry name" value="(Trans)glycosidases"/>
    <property type="match status" value="1"/>
</dbReference>
<name>A0AAD4I3P5_9PEZI</name>
<dbReference type="Gene3D" id="3.10.50.10">
    <property type="match status" value="1"/>
</dbReference>
<dbReference type="CDD" id="cd00035">
    <property type="entry name" value="ChtBD1"/>
    <property type="match status" value="1"/>
</dbReference>
<evidence type="ECO:0000256" key="6">
    <source>
        <dbReference type="ARBA" id="ARBA00022669"/>
    </source>
</evidence>
<keyword evidence="14" id="KW-0472">Membrane</keyword>
<keyword evidence="14" id="KW-1133">Transmembrane helix</keyword>
<accession>A0AAD4I3P5</accession>
<comment type="caution">
    <text evidence="16">The sequence shown here is derived from an EMBL/GenBank/DDBJ whole genome shotgun (WGS) entry which is preliminary data.</text>
</comment>
<keyword evidence="11 13" id="KW-0326">Glycosidase</keyword>
<dbReference type="InterPro" id="IPR017853">
    <property type="entry name" value="GH"/>
</dbReference>
<evidence type="ECO:0000256" key="4">
    <source>
        <dbReference type="ARBA" id="ARBA00012729"/>
    </source>
</evidence>
<dbReference type="InterPro" id="IPR029070">
    <property type="entry name" value="Chitinase_insertion_sf"/>
</dbReference>
<comment type="subcellular location">
    <subcellularLocation>
        <location evidence="2">Secreted</location>
    </subcellularLocation>
</comment>
<evidence type="ECO:0000256" key="2">
    <source>
        <dbReference type="ARBA" id="ARBA00004613"/>
    </source>
</evidence>
<dbReference type="SMART" id="SM00636">
    <property type="entry name" value="Glyco_18"/>
    <property type="match status" value="1"/>
</dbReference>
<gene>
    <name evidence="16" type="ORF">NEMBOFW57_003863</name>
</gene>
<feature type="transmembrane region" description="Helical" evidence="14">
    <location>
        <begin position="1073"/>
        <end position="1092"/>
    </location>
</feature>
<protein>
    <recommendedName>
        <fullName evidence="4">chitinase</fullName>
        <ecNumber evidence="4">3.2.1.14</ecNumber>
    </recommendedName>
</protein>
<dbReference type="AlphaFoldDB" id="A0AAD4I3P5"/>
<keyword evidence="10" id="KW-0119">Carbohydrate metabolism</keyword>
<evidence type="ECO:0000313" key="16">
    <source>
        <dbReference type="EMBL" id="KAG7293806.1"/>
    </source>
</evidence>
<dbReference type="Pfam" id="PF00704">
    <property type="entry name" value="Glyco_hydro_18"/>
    <property type="match status" value="1"/>
</dbReference>
<keyword evidence="9" id="KW-0843">Virulence</keyword>
<organism evidence="16 17">
    <name type="scientific">Staphylotrichum longicolle</name>
    <dbReference type="NCBI Taxonomy" id="669026"/>
    <lineage>
        <taxon>Eukaryota</taxon>
        <taxon>Fungi</taxon>
        <taxon>Dikarya</taxon>
        <taxon>Ascomycota</taxon>
        <taxon>Pezizomycotina</taxon>
        <taxon>Sordariomycetes</taxon>
        <taxon>Sordariomycetidae</taxon>
        <taxon>Sordariales</taxon>
        <taxon>Chaetomiaceae</taxon>
        <taxon>Staphylotrichum</taxon>
    </lineage>
</organism>
<evidence type="ECO:0000256" key="9">
    <source>
        <dbReference type="ARBA" id="ARBA00023026"/>
    </source>
</evidence>
<dbReference type="Proteomes" id="UP001197093">
    <property type="component" value="Unassembled WGS sequence"/>
</dbReference>
<dbReference type="SUPFAM" id="SSF54556">
    <property type="entry name" value="Chitinase insertion domain"/>
    <property type="match status" value="1"/>
</dbReference>
<evidence type="ECO:0000313" key="17">
    <source>
        <dbReference type="Proteomes" id="UP001197093"/>
    </source>
</evidence>
<dbReference type="EMBL" id="JAHCVI010000001">
    <property type="protein sequence ID" value="KAG7293806.1"/>
    <property type="molecule type" value="Genomic_DNA"/>
</dbReference>
<dbReference type="PANTHER" id="PTHR47700">
    <property type="entry name" value="V CHITINASE, PUTATIVE (AFU_ORTHOLOGUE AFUA_6G13720)-RELATED"/>
    <property type="match status" value="1"/>
</dbReference>
<comment type="similarity">
    <text evidence="3">Belongs to the glycosyl hydrolase 18 family. Chitinase class V subfamily.</text>
</comment>
<evidence type="ECO:0000256" key="13">
    <source>
        <dbReference type="RuleBase" id="RU000489"/>
    </source>
</evidence>
<proteinExistence type="inferred from homology"/>
<dbReference type="GO" id="GO:0008843">
    <property type="term" value="F:endochitinase activity"/>
    <property type="evidence" value="ECO:0007669"/>
    <property type="project" value="UniProtKB-EC"/>
</dbReference>
<evidence type="ECO:0000256" key="8">
    <source>
        <dbReference type="ARBA" id="ARBA00023024"/>
    </source>
</evidence>
<dbReference type="SUPFAM" id="SSF57016">
    <property type="entry name" value="Plant lectins/antimicrobial peptides"/>
    <property type="match status" value="1"/>
</dbReference>
<dbReference type="InterPro" id="IPR036861">
    <property type="entry name" value="Endochitinase-like_sf"/>
</dbReference>
<evidence type="ECO:0000259" key="15">
    <source>
        <dbReference type="PROSITE" id="PS51910"/>
    </source>
</evidence>
<evidence type="ECO:0000256" key="14">
    <source>
        <dbReference type="SAM" id="Phobius"/>
    </source>
</evidence>